<proteinExistence type="predicted"/>
<dbReference type="Gene3D" id="1.10.10.60">
    <property type="entry name" value="Homeodomain-like"/>
    <property type="match status" value="2"/>
</dbReference>
<keyword evidence="2" id="KW-0238">DNA-binding</keyword>
<dbReference type="InterPro" id="IPR018062">
    <property type="entry name" value="HTH_AraC-typ_CS"/>
</dbReference>
<evidence type="ECO:0000313" key="6">
    <source>
        <dbReference type="Proteomes" id="UP001589619"/>
    </source>
</evidence>
<dbReference type="InterPro" id="IPR003313">
    <property type="entry name" value="AraC-bd"/>
</dbReference>
<dbReference type="Pfam" id="PF12833">
    <property type="entry name" value="HTH_18"/>
    <property type="match status" value="1"/>
</dbReference>
<keyword evidence="1" id="KW-0805">Transcription regulation</keyword>
<dbReference type="PANTHER" id="PTHR43280:SF2">
    <property type="entry name" value="HTH-TYPE TRANSCRIPTIONAL REGULATOR EXSA"/>
    <property type="match status" value="1"/>
</dbReference>
<dbReference type="InterPro" id="IPR037923">
    <property type="entry name" value="HTH-like"/>
</dbReference>
<evidence type="ECO:0000256" key="2">
    <source>
        <dbReference type="ARBA" id="ARBA00023125"/>
    </source>
</evidence>
<reference evidence="5 6" key="1">
    <citation type="submission" date="2024-09" db="EMBL/GenBank/DDBJ databases">
        <authorList>
            <person name="Sun Q."/>
            <person name="Mori K."/>
        </authorList>
    </citation>
    <scope>NUCLEOTIDE SEQUENCE [LARGE SCALE GENOMIC DNA]</scope>
    <source>
        <strain evidence="5 6">JCM 12520</strain>
    </source>
</reference>
<dbReference type="PROSITE" id="PS01124">
    <property type="entry name" value="HTH_ARAC_FAMILY_2"/>
    <property type="match status" value="1"/>
</dbReference>
<protein>
    <submittedName>
        <fullName evidence="5">AraC family transcriptional regulator</fullName>
    </submittedName>
</protein>
<dbReference type="PROSITE" id="PS00041">
    <property type="entry name" value="HTH_ARAC_FAMILY_1"/>
    <property type="match status" value="1"/>
</dbReference>
<dbReference type="SUPFAM" id="SSF46689">
    <property type="entry name" value="Homeodomain-like"/>
    <property type="match status" value="2"/>
</dbReference>
<dbReference type="EMBL" id="JBHMAG010000012">
    <property type="protein sequence ID" value="MFB9753110.1"/>
    <property type="molecule type" value="Genomic_DNA"/>
</dbReference>
<name>A0ABV5VY74_9BACL</name>
<sequence>MREPDLAALAPRETLGKLEHSYFPPYVTLAHIFTAPREWRMDSRVLEQYVFEYVIGGKSEYVVEGSTYSLSKGDLLLYRPYDVHSARALPDSDYVSISIVFHFADNPFPFEELYRNEYYVGNFADRPAEQYLYELTAKYKQSGLHNRILCQGLLLLILSETSAGKKESKAPTGSQQKNLARMVQIKKHIVEHLDRDIDPAELEKRFGLTWNYIINQFNKTFGVTPVQFLTWARVAKAKQLALQTKMSFSEIAYSVGYKDVHTFGKMFKKKTSMSLTEFCASVCDHEYFVTWPEDAKPGARSRAGAPVG</sequence>
<evidence type="ECO:0000256" key="1">
    <source>
        <dbReference type="ARBA" id="ARBA00023015"/>
    </source>
</evidence>
<evidence type="ECO:0000313" key="5">
    <source>
        <dbReference type="EMBL" id="MFB9753110.1"/>
    </source>
</evidence>
<comment type="caution">
    <text evidence="5">The sequence shown here is derived from an EMBL/GenBank/DDBJ whole genome shotgun (WGS) entry which is preliminary data.</text>
</comment>
<feature type="domain" description="HTH araC/xylS-type" evidence="4">
    <location>
        <begin position="183"/>
        <end position="281"/>
    </location>
</feature>
<dbReference type="InterPro" id="IPR018060">
    <property type="entry name" value="HTH_AraC"/>
</dbReference>
<dbReference type="SMART" id="SM00342">
    <property type="entry name" value="HTH_ARAC"/>
    <property type="match status" value="1"/>
</dbReference>
<dbReference type="InterPro" id="IPR009057">
    <property type="entry name" value="Homeodomain-like_sf"/>
</dbReference>
<dbReference type="Proteomes" id="UP001589619">
    <property type="component" value="Unassembled WGS sequence"/>
</dbReference>
<dbReference type="RefSeq" id="WP_344902331.1">
    <property type="nucleotide sequence ID" value="NZ_BAAAYO010000001.1"/>
</dbReference>
<dbReference type="PANTHER" id="PTHR43280">
    <property type="entry name" value="ARAC-FAMILY TRANSCRIPTIONAL REGULATOR"/>
    <property type="match status" value="1"/>
</dbReference>
<keyword evidence="3" id="KW-0804">Transcription</keyword>
<accession>A0ABV5VY74</accession>
<keyword evidence="6" id="KW-1185">Reference proteome</keyword>
<dbReference type="SUPFAM" id="SSF51215">
    <property type="entry name" value="Regulatory protein AraC"/>
    <property type="match status" value="1"/>
</dbReference>
<evidence type="ECO:0000256" key="3">
    <source>
        <dbReference type="ARBA" id="ARBA00023163"/>
    </source>
</evidence>
<organism evidence="5 6">
    <name type="scientific">Paenibacillus hodogayensis</name>
    <dbReference type="NCBI Taxonomy" id="279208"/>
    <lineage>
        <taxon>Bacteria</taxon>
        <taxon>Bacillati</taxon>
        <taxon>Bacillota</taxon>
        <taxon>Bacilli</taxon>
        <taxon>Bacillales</taxon>
        <taxon>Paenibacillaceae</taxon>
        <taxon>Paenibacillus</taxon>
    </lineage>
</organism>
<gene>
    <name evidence="5" type="ORF">ACFFNY_16210</name>
</gene>
<dbReference type="Pfam" id="PF02311">
    <property type="entry name" value="AraC_binding"/>
    <property type="match status" value="1"/>
</dbReference>
<evidence type="ECO:0000259" key="4">
    <source>
        <dbReference type="PROSITE" id="PS01124"/>
    </source>
</evidence>